<dbReference type="PANTHER" id="PTHR33112">
    <property type="entry name" value="DOMAIN PROTEIN, PUTATIVE-RELATED"/>
    <property type="match status" value="1"/>
</dbReference>
<keyword evidence="3" id="KW-1185">Reference proteome</keyword>
<dbReference type="PANTHER" id="PTHR33112:SF9">
    <property type="entry name" value="HETEROKARYON INCOMPATIBILITY DOMAIN-CONTAINING PROTEIN"/>
    <property type="match status" value="1"/>
</dbReference>
<evidence type="ECO:0000259" key="1">
    <source>
        <dbReference type="Pfam" id="PF06985"/>
    </source>
</evidence>
<sequence>MVAGIIASRLSWSRAYLWMDSLCIIQDDPEDWAAESVKMCDIYSGSFLMIAATNAQNSDQGLFALQDKIYTARAISRKDEDGTKYPLYCRSSLPHWKSKSYIDATFTPEEDFEHFPLLARAWGNGMYAIVKEYSSLRLTYASDRLPALAGIAKQFAPLHTMHCPDESTHRQSGYIASLWEDTLLSDLLWSTHNMRCKPSTSPAPSWSWSSIDGFIYYPPEILIDSCYSIVSATIETASDPFLSAPSGHLTITAPLVTGRIDSNFTAEHSLAVQNLALRLKNETYTISYPQLKLDYGGNGGRLQIKEGDILSCARLARIKQAGEQFLLLKPSERHDGFYERIGLIQLGSIDKTGLSDAERIYEGSPIMTLTVV</sequence>
<reference evidence="2 3" key="1">
    <citation type="submission" date="2024-02" db="EMBL/GenBank/DDBJ databases">
        <title>First draft genome assembly of two strains of Seiridium cardinale.</title>
        <authorList>
            <person name="Emiliani G."/>
            <person name="Scali E."/>
        </authorList>
    </citation>
    <scope>NUCLEOTIDE SEQUENCE [LARGE SCALE GENOMIC DNA]</scope>
    <source>
        <strain evidence="2 3">BM-138-000479</strain>
    </source>
</reference>
<protein>
    <submittedName>
        <fullName evidence="2">Heterokaryon incompatibility domain-containing protein</fullName>
    </submittedName>
</protein>
<gene>
    <name evidence="2" type="ORF">SCAR479_09945</name>
</gene>
<proteinExistence type="predicted"/>
<dbReference type="InterPro" id="IPR010730">
    <property type="entry name" value="HET"/>
</dbReference>
<dbReference type="EMBL" id="JARVKM010000051">
    <property type="protein sequence ID" value="KAK9773412.1"/>
    <property type="molecule type" value="Genomic_DNA"/>
</dbReference>
<dbReference type="Pfam" id="PF06985">
    <property type="entry name" value="HET"/>
    <property type="match status" value="1"/>
</dbReference>
<organism evidence="2 3">
    <name type="scientific">Seiridium cardinale</name>
    <dbReference type="NCBI Taxonomy" id="138064"/>
    <lineage>
        <taxon>Eukaryota</taxon>
        <taxon>Fungi</taxon>
        <taxon>Dikarya</taxon>
        <taxon>Ascomycota</taxon>
        <taxon>Pezizomycotina</taxon>
        <taxon>Sordariomycetes</taxon>
        <taxon>Xylariomycetidae</taxon>
        <taxon>Amphisphaeriales</taxon>
        <taxon>Sporocadaceae</taxon>
        <taxon>Seiridium</taxon>
    </lineage>
</organism>
<evidence type="ECO:0000313" key="2">
    <source>
        <dbReference type="EMBL" id="KAK9773412.1"/>
    </source>
</evidence>
<comment type="caution">
    <text evidence="2">The sequence shown here is derived from an EMBL/GenBank/DDBJ whole genome shotgun (WGS) entry which is preliminary data.</text>
</comment>
<accession>A0ABR2XI08</accession>
<name>A0ABR2XI08_9PEZI</name>
<evidence type="ECO:0000313" key="3">
    <source>
        <dbReference type="Proteomes" id="UP001465668"/>
    </source>
</evidence>
<dbReference type="Proteomes" id="UP001465668">
    <property type="component" value="Unassembled WGS sequence"/>
</dbReference>
<feature type="domain" description="Heterokaryon incompatibility" evidence="1">
    <location>
        <begin position="13"/>
        <end position="122"/>
    </location>
</feature>